<evidence type="ECO:0000313" key="3">
    <source>
        <dbReference type="Proteomes" id="UP001169242"/>
    </source>
</evidence>
<sequence>MKDIIDKLSSSLKNTCKEALDQTQKTVDQAKYRSDILTLKNELKKLYQKLGEVYYKNYMEGKVEETPDALCNRISSLTQELEKLEKEVEQTVNVQKDSFDAYKREVRQTWNEDQPTYASVKRDENGIKILKFCPHCNIGNPPEAAFCIHCGEKL</sequence>
<keyword evidence="3" id="KW-1185">Reference proteome</keyword>
<name>A0AA42J2X3_9FIRM</name>
<comment type="caution">
    <text evidence="2">The sequence shown here is derived from an EMBL/GenBank/DDBJ whole genome shotgun (WGS) entry which is preliminary data.</text>
</comment>
<reference evidence="2" key="1">
    <citation type="journal article" date="2023" name="Int. J. Syst. Evol. Microbiol.">
        <title>&lt;i&gt;Holtiella tumoricola&lt;/i&gt; gen. nov. sp. nov., isolated from a human clinical sample.</title>
        <authorList>
            <person name="Allen-Vercoe E."/>
            <person name="Daigneault M.C."/>
            <person name="Vancuren S.J."/>
            <person name="Cochrane K."/>
            <person name="O'Neal L.L."/>
            <person name="Sankaranarayanan K."/>
            <person name="Lawson P.A."/>
        </authorList>
    </citation>
    <scope>NUCLEOTIDE SEQUENCE</scope>
    <source>
        <strain evidence="2">CC70A</strain>
    </source>
</reference>
<protein>
    <submittedName>
        <fullName evidence="2">Zinc ribbon domain-containing protein</fullName>
    </submittedName>
</protein>
<dbReference type="AlphaFoldDB" id="A0AA42J2X3"/>
<feature type="domain" description="Zinc-ribbon" evidence="1">
    <location>
        <begin position="132"/>
        <end position="154"/>
    </location>
</feature>
<gene>
    <name evidence="2" type="ORF">PBV87_21830</name>
</gene>
<proteinExistence type="predicted"/>
<evidence type="ECO:0000313" key="2">
    <source>
        <dbReference type="EMBL" id="MDA3734119.1"/>
    </source>
</evidence>
<dbReference type="Proteomes" id="UP001169242">
    <property type="component" value="Unassembled WGS sequence"/>
</dbReference>
<dbReference type="RefSeq" id="WP_053985778.1">
    <property type="nucleotide sequence ID" value="NZ_JAQIFT010000072.1"/>
</dbReference>
<accession>A0AA42J2X3</accession>
<dbReference type="Pfam" id="PF13240">
    <property type="entry name" value="Zn_Ribbon_1"/>
    <property type="match status" value="1"/>
</dbReference>
<dbReference type="InterPro" id="IPR026870">
    <property type="entry name" value="Zinc_ribbon_dom"/>
</dbReference>
<dbReference type="EMBL" id="JAQIFT010000072">
    <property type="protein sequence ID" value="MDA3734119.1"/>
    <property type="molecule type" value="Genomic_DNA"/>
</dbReference>
<evidence type="ECO:0000259" key="1">
    <source>
        <dbReference type="Pfam" id="PF13240"/>
    </source>
</evidence>
<organism evidence="2 3">
    <name type="scientific">Holtiella tumoricola</name>
    <dbReference type="NCBI Taxonomy" id="3018743"/>
    <lineage>
        <taxon>Bacteria</taxon>
        <taxon>Bacillati</taxon>
        <taxon>Bacillota</taxon>
        <taxon>Clostridia</taxon>
        <taxon>Lachnospirales</taxon>
        <taxon>Cellulosilyticaceae</taxon>
        <taxon>Holtiella</taxon>
    </lineage>
</organism>